<dbReference type="Pfam" id="PF04616">
    <property type="entry name" value="Glyco_hydro_43"/>
    <property type="match status" value="1"/>
</dbReference>
<dbReference type="OrthoDB" id="9763933at2"/>
<dbReference type="SUPFAM" id="SSF75005">
    <property type="entry name" value="Arabinanase/levansucrase/invertase"/>
    <property type="match status" value="1"/>
</dbReference>
<sequence>MPRLDEIQLRDPFVVVEDGYYHLFGSTDPDIWKADGIGFDAYRGVAPGVLTELEGPFEVFRPGVGFWSRKNFWAPEVHEWQGVHHLFATFKPIDGRRGTAILRSTGGILGPYEPWSDGPVTPAEWECLDGTFHVDDDGRPWMVFCHEWQQVGDGTVEAMRLTDDLRAPASEPVTLFSASQALWSAPLTGRAPDSYVTDGPFLYRNAAGVLKCLWSSFGPEGDYRIGEATSSGGVLGPWTQAAEPVFAADGGHGMLFDGPDGTRYLAVHTPNATPLERAVFVAVAEDATGSLRATGTIVR</sequence>
<dbReference type="CAZy" id="GH43">
    <property type="family name" value="Glycoside Hydrolase Family 43"/>
</dbReference>
<reference evidence="5 6" key="2">
    <citation type="journal article" date="2010" name="Stand. Genomic Sci.">
        <title>Complete genome sequence of Xylanimonas cellulosilytica type strain (XIL07).</title>
        <authorList>
            <person name="Foster B."/>
            <person name="Pukall R."/>
            <person name="Abt B."/>
            <person name="Nolan M."/>
            <person name="Glavina Del Rio T."/>
            <person name="Chen F."/>
            <person name="Lucas S."/>
            <person name="Tice H."/>
            <person name="Pitluck S."/>
            <person name="Cheng J.-F."/>
            <person name="Chertkov O."/>
            <person name="Brettin T."/>
            <person name="Han C."/>
            <person name="Detter J.C."/>
            <person name="Bruce D."/>
            <person name="Goodwin L."/>
            <person name="Ivanova N."/>
            <person name="Mavromatis K."/>
            <person name="Pati A."/>
            <person name="Mikhailova N."/>
            <person name="Chen A."/>
            <person name="Palaniappan K."/>
            <person name="Land M."/>
            <person name="Hauser L."/>
            <person name="Chang Y.-J."/>
            <person name="Jeffries C.D."/>
            <person name="Chain P."/>
            <person name="Rohde M."/>
            <person name="Goeker M."/>
            <person name="Bristow J."/>
            <person name="Eisen J.A."/>
            <person name="Markowitz V."/>
            <person name="Hugenholtz P."/>
            <person name="Kyrpides N.C."/>
            <person name="Klenk H.-P."/>
            <person name="Lapidus A."/>
        </authorList>
    </citation>
    <scope>NUCLEOTIDE SEQUENCE [LARGE SCALE GENOMIC DNA]</scope>
    <source>
        <strain evidence="6">DSM 15894 / CECT 5975 / LMG 20990 / XIL07</strain>
    </source>
</reference>
<dbReference type="Gene3D" id="2.115.10.20">
    <property type="entry name" value="Glycosyl hydrolase domain, family 43"/>
    <property type="match status" value="1"/>
</dbReference>
<dbReference type="KEGG" id="xce:Xcel_2654"/>
<dbReference type="PANTHER" id="PTHR42812">
    <property type="entry name" value="BETA-XYLOSIDASE"/>
    <property type="match status" value="1"/>
</dbReference>
<dbReference type="HOGENOM" id="CLU_048744_0_0_11"/>
<evidence type="ECO:0000313" key="5">
    <source>
        <dbReference type="EMBL" id="ACZ31668.1"/>
    </source>
</evidence>
<dbReference type="CDD" id="cd08981">
    <property type="entry name" value="GH43_Bt1873-like"/>
    <property type="match status" value="1"/>
</dbReference>
<comment type="similarity">
    <text evidence="1 4">Belongs to the glycosyl hydrolase 43 family.</text>
</comment>
<keyword evidence="2 4" id="KW-0378">Hydrolase</keyword>
<organism evidence="5 6">
    <name type="scientific">Xylanimonas cellulosilytica (strain DSM 15894 / JCM 12276 / CECT 5975 / KCTC 9989 / LMG 20990 / NBRC 107835 / XIL07)</name>
    <dbReference type="NCBI Taxonomy" id="446471"/>
    <lineage>
        <taxon>Bacteria</taxon>
        <taxon>Bacillati</taxon>
        <taxon>Actinomycetota</taxon>
        <taxon>Actinomycetes</taxon>
        <taxon>Micrococcales</taxon>
        <taxon>Promicromonosporaceae</taxon>
        <taxon>Xylanimonas</taxon>
    </lineage>
</organism>
<dbReference type="STRING" id="446471.Xcel_2654"/>
<gene>
    <name evidence="5" type="ordered locus">Xcel_2654</name>
</gene>
<keyword evidence="3 4" id="KW-0326">Glycosidase</keyword>
<dbReference type="AlphaFoldDB" id="D1BXA0"/>
<evidence type="ECO:0000256" key="4">
    <source>
        <dbReference type="RuleBase" id="RU361187"/>
    </source>
</evidence>
<proteinExistence type="inferred from homology"/>
<dbReference type="InterPro" id="IPR023296">
    <property type="entry name" value="Glyco_hydro_beta-prop_sf"/>
</dbReference>
<evidence type="ECO:0000256" key="2">
    <source>
        <dbReference type="ARBA" id="ARBA00022801"/>
    </source>
</evidence>
<dbReference type="InterPro" id="IPR051795">
    <property type="entry name" value="Glycosyl_Hydrlase_43"/>
</dbReference>
<dbReference type="RefSeq" id="WP_012879410.1">
    <property type="nucleotide sequence ID" value="NC_013530.1"/>
</dbReference>
<name>D1BXA0_XYLCX</name>
<protein>
    <submittedName>
        <fullName evidence="5">Glycoside hydrolase family 43</fullName>
    </submittedName>
</protein>
<evidence type="ECO:0000256" key="3">
    <source>
        <dbReference type="ARBA" id="ARBA00023295"/>
    </source>
</evidence>
<dbReference type="EMBL" id="CP001821">
    <property type="protein sequence ID" value="ACZ31668.1"/>
    <property type="molecule type" value="Genomic_DNA"/>
</dbReference>
<dbReference type="PANTHER" id="PTHR42812:SF14">
    <property type="entry name" value="SECRETED PROTEIN"/>
    <property type="match status" value="1"/>
</dbReference>
<evidence type="ECO:0000256" key="1">
    <source>
        <dbReference type="ARBA" id="ARBA00009865"/>
    </source>
</evidence>
<dbReference type="GO" id="GO:0004553">
    <property type="term" value="F:hydrolase activity, hydrolyzing O-glycosyl compounds"/>
    <property type="evidence" value="ECO:0007669"/>
    <property type="project" value="InterPro"/>
</dbReference>
<evidence type="ECO:0000313" key="6">
    <source>
        <dbReference type="Proteomes" id="UP000002255"/>
    </source>
</evidence>
<reference evidence="6" key="1">
    <citation type="submission" date="2009-11" db="EMBL/GenBank/DDBJ databases">
        <title>The complete chromosome of Xylanimonas cellulosilytica DSM 15894.</title>
        <authorList>
            <consortium name="US DOE Joint Genome Institute (JGI-PGF)"/>
            <person name="Lucas S."/>
            <person name="Copeland A."/>
            <person name="Lapidus A."/>
            <person name="Glavina del Rio T."/>
            <person name="Dalin E."/>
            <person name="Tice H."/>
            <person name="Bruce D."/>
            <person name="Goodwin L."/>
            <person name="Pitluck S."/>
            <person name="Kyrpides N."/>
            <person name="Mavromatis K."/>
            <person name="Ivanova N."/>
            <person name="Mikhailova N."/>
            <person name="Foster B."/>
            <person name="Clum A."/>
            <person name="Brettin T."/>
            <person name="Detter J.C."/>
            <person name="Han C."/>
            <person name="Larimer F."/>
            <person name="Land M."/>
            <person name="Hauser L."/>
            <person name="Markowitz V."/>
            <person name="Cheng J.F."/>
            <person name="Hugenholtz P."/>
            <person name="Woyke T."/>
            <person name="Wu D."/>
            <person name="Gehrich-Schroeter G."/>
            <person name="Schneider S."/>
            <person name="Pukall S.R."/>
            <person name="Klenk H.P."/>
            <person name="Eisen J.A."/>
        </authorList>
    </citation>
    <scope>NUCLEOTIDE SEQUENCE [LARGE SCALE GENOMIC DNA]</scope>
    <source>
        <strain evidence="6">DSM 15894 / CECT 5975 / LMG 20990 / XIL07</strain>
    </source>
</reference>
<keyword evidence="6" id="KW-1185">Reference proteome</keyword>
<dbReference type="Proteomes" id="UP000002255">
    <property type="component" value="Chromosome"/>
</dbReference>
<dbReference type="GO" id="GO:0005975">
    <property type="term" value="P:carbohydrate metabolic process"/>
    <property type="evidence" value="ECO:0007669"/>
    <property type="project" value="InterPro"/>
</dbReference>
<dbReference type="InterPro" id="IPR006710">
    <property type="entry name" value="Glyco_hydro_43"/>
</dbReference>
<dbReference type="eggNOG" id="COG3507">
    <property type="taxonomic scope" value="Bacteria"/>
</dbReference>
<accession>D1BXA0</accession>